<sequence>MTPHLGSWISALADGQLDTGRTEQALEHVAVCRACARELDDARRSRRLLSAATEDVRPDPALTARLIALQASIPGTDDDPLRSPRRPAFDALGPTARLHGSGRPGRSGPGWGGVPLPGLVDGVRLSGRVSVGRRRTARFLALGAGGVGVLGLVLFGLGQGPQVTPGVSAADAMTMLARTGPDERAAGEDVLDGLAPVGAVPEQRSAVALDWIDSEGWAAPSALPDGLEVTAVRLVGDEGQVVEIDLAGEDGHAVVRERVGRLAGEGSVQVLARTPAHLAWQSDDVVVDVVADLPEDMLAELVASFPAHDYDAGVLSRIARGWNTATGAISSP</sequence>
<comment type="caution">
    <text evidence="5">The sequence shown here is derived from an EMBL/GenBank/DDBJ whole genome shotgun (WGS) entry which is preliminary data.</text>
</comment>
<name>A0ABS1LFI4_9MICO</name>
<keyword evidence="2" id="KW-0804">Transcription</keyword>
<keyword evidence="4" id="KW-0812">Transmembrane</keyword>
<accession>A0ABS1LFI4</accession>
<evidence type="ECO:0000256" key="1">
    <source>
        <dbReference type="ARBA" id="ARBA00023015"/>
    </source>
</evidence>
<protein>
    <submittedName>
        <fullName evidence="5">Zf-HC2 domain-containing protein</fullName>
    </submittedName>
</protein>
<feature type="transmembrane region" description="Helical" evidence="4">
    <location>
        <begin position="139"/>
        <end position="158"/>
    </location>
</feature>
<evidence type="ECO:0000256" key="4">
    <source>
        <dbReference type="SAM" id="Phobius"/>
    </source>
</evidence>
<dbReference type="Gene3D" id="1.10.10.1320">
    <property type="entry name" value="Anti-sigma factor, zinc-finger domain"/>
    <property type="match status" value="1"/>
</dbReference>
<feature type="compositionally biased region" description="Gly residues" evidence="3">
    <location>
        <begin position="102"/>
        <end position="113"/>
    </location>
</feature>
<keyword evidence="4" id="KW-1133">Transmembrane helix</keyword>
<evidence type="ECO:0000313" key="5">
    <source>
        <dbReference type="EMBL" id="MBL0884992.1"/>
    </source>
</evidence>
<keyword evidence="4" id="KW-0472">Membrane</keyword>
<dbReference type="InterPro" id="IPR041916">
    <property type="entry name" value="Anti_sigma_zinc_sf"/>
</dbReference>
<evidence type="ECO:0000256" key="2">
    <source>
        <dbReference type="ARBA" id="ARBA00023163"/>
    </source>
</evidence>
<evidence type="ECO:0000256" key="3">
    <source>
        <dbReference type="SAM" id="MobiDB-lite"/>
    </source>
</evidence>
<proteinExistence type="predicted"/>
<dbReference type="Proteomes" id="UP000675409">
    <property type="component" value="Unassembled WGS sequence"/>
</dbReference>
<dbReference type="EMBL" id="JABBYC010000001">
    <property type="protein sequence ID" value="MBL0884992.1"/>
    <property type="molecule type" value="Genomic_DNA"/>
</dbReference>
<keyword evidence="6" id="KW-1185">Reference proteome</keyword>
<gene>
    <name evidence="5" type="ORF">HGK34_01625</name>
</gene>
<dbReference type="RefSeq" id="WP_201844786.1">
    <property type="nucleotide sequence ID" value="NZ_JABBYC010000001.1"/>
</dbReference>
<organism evidence="5 6">
    <name type="scientific">Myceligenerans indicum</name>
    <dbReference type="NCBI Taxonomy" id="2593663"/>
    <lineage>
        <taxon>Bacteria</taxon>
        <taxon>Bacillati</taxon>
        <taxon>Actinomycetota</taxon>
        <taxon>Actinomycetes</taxon>
        <taxon>Micrococcales</taxon>
        <taxon>Promicromonosporaceae</taxon>
        <taxon>Myceligenerans</taxon>
    </lineage>
</organism>
<evidence type="ECO:0000313" key="6">
    <source>
        <dbReference type="Proteomes" id="UP000675409"/>
    </source>
</evidence>
<feature type="region of interest" description="Disordered" evidence="3">
    <location>
        <begin position="74"/>
        <end position="113"/>
    </location>
</feature>
<keyword evidence="1" id="KW-0805">Transcription regulation</keyword>
<reference evidence="5 6" key="1">
    <citation type="journal article" date="2021" name="Arch. Microbiol.">
        <title>Myceligenerans indicum sp. nov., an actinobacterium isolated from mangrove sediment of Sundarbans, India.</title>
        <authorList>
            <person name="Asha K."/>
            <person name="Bhadury P."/>
        </authorList>
    </citation>
    <scope>NUCLEOTIDE SEQUENCE [LARGE SCALE GENOMIC DNA]</scope>
    <source>
        <strain evidence="5 6">I2</strain>
    </source>
</reference>